<feature type="transmembrane region" description="Helical" evidence="1">
    <location>
        <begin position="61"/>
        <end position="81"/>
    </location>
</feature>
<comment type="caution">
    <text evidence="2">The sequence shown here is derived from an EMBL/GenBank/DDBJ whole genome shotgun (WGS) entry which is preliminary data.</text>
</comment>
<gene>
    <name evidence="2" type="ORF">NDU88_002501</name>
</gene>
<sequence>MYGLGRWEWLGARCSVGGVGGCLTVLFPPMCTRLRYLPSSSSLLVAVLEKYSKKHWDYFKLSLHVGVSVGVFCVPPVSVSLHMGRYRQALRGGGYRPGTDGGVVFHYLVGE</sequence>
<dbReference type="Proteomes" id="UP001066276">
    <property type="component" value="Chromosome 1_2"/>
</dbReference>
<evidence type="ECO:0000313" key="2">
    <source>
        <dbReference type="EMBL" id="KAJ1207109.1"/>
    </source>
</evidence>
<dbReference type="AlphaFoldDB" id="A0AAV7VZI4"/>
<keyword evidence="1" id="KW-0812">Transmembrane</keyword>
<organism evidence="2 3">
    <name type="scientific">Pleurodeles waltl</name>
    <name type="common">Iberian ribbed newt</name>
    <dbReference type="NCBI Taxonomy" id="8319"/>
    <lineage>
        <taxon>Eukaryota</taxon>
        <taxon>Metazoa</taxon>
        <taxon>Chordata</taxon>
        <taxon>Craniata</taxon>
        <taxon>Vertebrata</taxon>
        <taxon>Euteleostomi</taxon>
        <taxon>Amphibia</taxon>
        <taxon>Batrachia</taxon>
        <taxon>Caudata</taxon>
        <taxon>Salamandroidea</taxon>
        <taxon>Salamandridae</taxon>
        <taxon>Pleurodelinae</taxon>
        <taxon>Pleurodeles</taxon>
    </lineage>
</organism>
<name>A0AAV7VZI4_PLEWA</name>
<reference evidence="2" key="1">
    <citation type="journal article" date="2022" name="bioRxiv">
        <title>Sequencing and chromosome-scale assembly of the giantPleurodeles waltlgenome.</title>
        <authorList>
            <person name="Brown T."/>
            <person name="Elewa A."/>
            <person name="Iarovenko S."/>
            <person name="Subramanian E."/>
            <person name="Araus A.J."/>
            <person name="Petzold A."/>
            <person name="Susuki M."/>
            <person name="Suzuki K.-i.T."/>
            <person name="Hayashi T."/>
            <person name="Toyoda A."/>
            <person name="Oliveira C."/>
            <person name="Osipova E."/>
            <person name="Leigh N.D."/>
            <person name="Simon A."/>
            <person name="Yun M.H."/>
        </authorList>
    </citation>
    <scope>NUCLEOTIDE SEQUENCE</scope>
    <source>
        <strain evidence="2">20211129_DDA</strain>
        <tissue evidence="2">Liver</tissue>
    </source>
</reference>
<keyword evidence="3" id="KW-1185">Reference proteome</keyword>
<keyword evidence="1" id="KW-0472">Membrane</keyword>
<dbReference type="EMBL" id="JANPWB010000002">
    <property type="protein sequence ID" value="KAJ1207109.1"/>
    <property type="molecule type" value="Genomic_DNA"/>
</dbReference>
<accession>A0AAV7VZI4</accession>
<evidence type="ECO:0000256" key="1">
    <source>
        <dbReference type="SAM" id="Phobius"/>
    </source>
</evidence>
<keyword evidence="1" id="KW-1133">Transmembrane helix</keyword>
<proteinExistence type="predicted"/>
<protein>
    <submittedName>
        <fullName evidence="2">Uncharacterized protein</fullName>
    </submittedName>
</protein>
<evidence type="ECO:0000313" key="3">
    <source>
        <dbReference type="Proteomes" id="UP001066276"/>
    </source>
</evidence>